<evidence type="ECO:0000313" key="3">
    <source>
        <dbReference type="Proteomes" id="UP000231912"/>
    </source>
</evidence>
<dbReference type="EMBL" id="NPDT01000001">
    <property type="protein sequence ID" value="PJZ66816.1"/>
    <property type="molecule type" value="Genomic_DNA"/>
</dbReference>
<evidence type="ECO:0000313" key="2">
    <source>
        <dbReference type="EMBL" id="PJZ66816.1"/>
    </source>
</evidence>
<name>A0A2M9ZEH6_9LEPT</name>
<organism evidence="2 3">
    <name type="scientific">Leptospira wolffii</name>
    <dbReference type="NCBI Taxonomy" id="409998"/>
    <lineage>
        <taxon>Bacteria</taxon>
        <taxon>Pseudomonadati</taxon>
        <taxon>Spirochaetota</taxon>
        <taxon>Spirochaetia</taxon>
        <taxon>Leptospirales</taxon>
        <taxon>Leptospiraceae</taxon>
        <taxon>Leptospira</taxon>
    </lineage>
</organism>
<sequence length="61" mass="7039">MRHTVNHSRQKSAKEAAQKEGSKNKPLKHERPKNGDDAHYHAAENSGKKFEYSTHHKYPSK</sequence>
<reference evidence="2 3" key="1">
    <citation type="submission" date="2017-07" db="EMBL/GenBank/DDBJ databases">
        <title>Leptospira spp. isolated from tropical soils.</title>
        <authorList>
            <person name="Thibeaux R."/>
            <person name="Iraola G."/>
            <person name="Ferres I."/>
            <person name="Bierque E."/>
            <person name="Girault D."/>
            <person name="Soupe-Gilbert M.-E."/>
            <person name="Picardeau M."/>
            <person name="Goarant C."/>
        </authorList>
    </citation>
    <scope>NUCLEOTIDE SEQUENCE [LARGE SCALE GENOMIC DNA]</scope>
    <source>
        <strain evidence="2 3">FH2-C-A2</strain>
    </source>
</reference>
<feature type="compositionally biased region" description="Basic residues" evidence="1">
    <location>
        <begin position="1"/>
        <end position="11"/>
    </location>
</feature>
<protein>
    <submittedName>
        <fullName evidence="2">Uncharacterized protein</fullName>
    </submittedName>
</protein>
<accession>A0A2M9ZEH6</accession>
<proteinExistence type="predicted"/>
<feature type="compositionally biased region" description="Basic and acidic residues" evidence="1">
    <location>
        <begin position="12"/>
        <end position="54"/>
    </location>
</feature>
<dbReference type="Proteomes" id="UP000231912">
    <property type="component" value="Unassembled WGS sequence"/>
</dbReference>
<gene>
    <name evidence="2" type="ORF">CH371_01565</name>
</gene>
<feature type="region of interest" description="Disordered" evidence="1">
    <location>
        <begin position="1"/>
        <end position="61"/>
    </location>
</feature>
<comment type="caution">
    <text evidence="2">The sequence shown here is derived from an EMBL/GenBank/DDBJ whole genome shotgun (WGS) entry which is preliminary data.</text>
</comment>
<dbReference type="AlphaFoldDB" id="A0A2M9ZEH6"/>
<evidence type="ECO:0000256" key="1">
    <source>
        <dbReference type="SAM" id="MobiDB-lite"/>
    </source>
</evidence>